<dbReference type="InterPro" id="IPR011467">
    <property type="entry name" value="DUF1573"/>
</dbReference>
<evidence type="ECO:0000313" key="2">
    <source>
        <dbReference type="Proteomes" id="UP001595526"/>
    </source>
</evidence>
<dbReference type="Gene3D" id="2.60.40.10">
    <property type="entry name" value="Immunoglobulins"/>
    <property type="match status" value="1"/>
</dbReference>
<dbReference type="PANTHER" id="PTHR37833:SF1">
    <property type="entry name" value="SIGNAL PEPTIDE PROTEIN"/>
    <property type="match status" value="1"/>
</dbReference>
<proteinExistence type="predicted"/>
<dbReference type="Proteomes" id="UP001595526">
    <property type="component" value="Unassembled WGS sequence"/>
</dbReference>
<organism evidence="1 2">
    <name type="scientific">Parapedobacter deserti</name>
    <dbReference type="NCBI Taxonomy" id="1912957"/>
    <lineage>
        <taxon>Bacteria</taxon>
        <taxon>Pseudomonadati</taxon>
        <taxon>Bacteroidota</taxon>
        <taxon>Sphingobacteriia</taxon>
        <taxon>Sphingobacteriales</taxon>
        <taxon>Sphingobacteriaceae</taxon>
        <taxon>Parapedobacter</taxon>
    </lineage>
</organism>
<reference evidence="2" key="1">
    <citation type="journal article" date="2019" name="Int. J. Syst. Evol. Microbiol.">
        <title>The Global Catalogue of Microorganisms (GCM) 10K type strain sequencing project: providing services to taxonomists for standard genome sequencing and annotation.</title>
        <authorList>
            <consortium name="The Broad Institute Genomics Platform"/>
            <consortium name="The Broad Institute Genome Sequencing Center for Infectious Disease"/>
            <person name="Wu L."/>
            <person name="Ma J."/>
        </authorList>
    </citation>
    <scope>NUCLEOTIDE SEQUENCE [LARGE SCALE GENOMIC DNA]</scope>
    <source>
        <strain evidence="2">KCTC 52416</strain>
    </source>
</reference>
<protein>
    <submittedName>
        <fullName evidence="1">DUF1573 domain-containing protein</fullName>
    </submittedName>
</protein>
<comment type="caution">
    <text evidence="1">The sequence shown here is derived from an EMBL/GenBank/DDBJ whole genome shotgun (WGS) entry which is preliminary data.</text>
</comment>
<accession>A0ABV7JFV5</accession>
<sequence length="154" mass="16440">MKGISLFFAGLMVITSCNSGRNQEHDAEEIPLDQMGEQPIGQTIIPGVETGGAVMEVSDDSHDFGKIKEGEKIEHEFTFTNTGTSPLIISNVHASCGCTTPEYSKNPIAPGEEGMVKVVFNSAGQLGKQHKVITVTSNASSPNTLLHIRGEVNK</sequence>
<evidence type="ECO:0000313" key="1">
    <source>
        <dbReference type="EMBL" id="MFC3196955.1"/>
    </source>
</evidence>
<gene>
    <name evidence="1" type="ORF">ACFOET_04940</name>
</gene>
<name>A0ABV7JFV5_9SPHI</name>
<dbReference type="RefSeq" id="WP_379020176.1">
    <property type="nucleotide sequence ID" value="NZ_JBHRTA010000009.1"/>
</dbReference>
<keyword evidence="2" id="KW-1185">Reference proteome</keyword>
<dbReference type="PANTHER" id="PTHR37833">
    <property type="entry name" value="LIPOPROTEIN-RELATED"/>
    <property type="match status" value="1"/>
</dbReference>
<dbReference type="Pfam" id="PF07610">
    <property type="entry name" value="DUF1573"/>
    <property type="match status" value="1"/>
</dbReference>
<dbReference type="EMBL" id="JBHRTA010000009">
    <property type="protein sequence ID" value="MFC3196955.1"/>
    <property type="molecule type" value="Genomic_DNA"/>
</dbReference>
<dbReference type="InterPro" id="IPR013783">
    <property type="entry name" value="Ig-like_fold"/>
</dbReference>
<dbReference type="PROSITE" id="PS51257">
    <property type="entry name" value="PROKAR_LIPOPROTEIN"/>
    <property type="match status" value="1"/>
</dbReference>